<dbReference type="Proteomes" id="UP000283077">
    <property type="component" value="Unassembled WGS sequence"/>
</dbReference>
<dbReference type="OrthoDB" id="6305308at2"/>
<gene>
    <name evidence="2" type="ORF">EOE67_17135</name>
</gene>
<keyword evidence="3" id="KW-1185">Reference proteome</keyword>
<keyword evidence="1" id="KW-1133">Transmembrane helix</keyword>
<proteinExistence type="predicted"/>
<protein>
    <submittedName>
        <fullName evidence="2">Uncharacterized protein</fullName>
    </submittedName>
</protein>
<dbReference type="EMBL" id="SACS01000023">
    <property type="protein sequence ID" value="RVU33324.1"/>
    <property type="molecule type" value="Genomic_DNA"/>
</dbReference>
<evidence type="ECO:0000313" key="2">
    <source>
        <dbReference type="EMBL" id="RVU33324.1"/>
    </source>
</evidence>
<evidence type="ECO:0000313" key="3">
    <source>
        <dbReference type="Proteomes" id="UP000283077"/>
    </source>
</evidence>
<evidence type="ECO:0000256" key="1">
    <source>
        <dbReference type="SAM" id="Phobius"/>
    </source>
</evidence>
<organism evidence="2 3">
    <name type="scientific">Rheinheimera riviphila</name>
    <dbReference type="NCBI Taxonomy" id="1834037"/>
    <lineage>
        <taxon>Bacteria</taxon>
        <taxon>Pseudomonadati</taxon>
        <taxon>Pseudomonadota</taxon>
        <taxon>Gammaproteobacteria</taxon>
        <taxon>Chromatiales</taxon>
        <taxon>Chromatiaceae</taxon>
        <taxon>Rheinheimera</taxon>
    </lineage>
</organism>
<comment type="caution">
    <text evidence="2">The sequence shown here is derived from an EMBL/GenBank/DDBJ whole genome shotgun (WGS) entry which is preliminary data.</text>
</comment>
<dbReference type="RefSeq" id="WP_127700558.1">
    <property type="nucleotide sequence ID" value="NZ_SACS01000023.1"/>
</dbReference>
<name>A0A437QFW9_9GAMM</name>
<dbReference type="AlphaFoldDB" id="A0A437QFW9"/>
<accession>A0A437QFW9</accession>
<feature type="transmembrane region" description="Helical" evidence="1">
    <location>
        <begin position="60"/>
        <end position="80"/>
    </location>
</feature>
<keyword evidence="1" id="KW-0812">Transmembrane</keyword>
<sequence length="89" mass="10034">MLHLAQVFHHQQLSASDQFETLLLVANTVLALSFCLLLATILVCYPLAALFSFELQLASHVTLIFSATLLKIAYICRCIAQYELHQEVR</sequence>
<keyword evidence="1" id="KW-0472">Membrane</keyword>
<reference evidence="2 3" key="1">
    <citation type="submission" date="2019-01" db="EMBL/GenBank/DDBJ databases">
        <authorList>
            <person name="Chen W.-M."/>
        </authorList>
    </citation>
    <scope>NUCLEOTIDE SEQUENCE [LARGE SCALE GENOMIC DNA]</scope>
    <source>
        <strain evidence="2 3">KYPC3</strain>
    </source>
</reference>
<feature type="transmembrane region" description="Helical" evidence="1">
    <location>
        <begin position="21"/>
        <end position="48"/>
    </location>
</feature>